<dbReference type="OrthoDB" id="167398at2759"/>
<dbReference type="InterPro" id="IPR027417">
    <property type="entry name" value="P-loop_NTPase"/>
</dbReference>
<dbReference type="SMART" id="SM00487">
    <property type="entry name" value="DEXDc"/>
    <property type="match status" value="1"/>
</dbReference>
<evidence type="ECO:0000256" key="5">
    <source>
        <dbReference type="ARBA" id="ARBA00022737"/>
    </source>
</evidence>
<dbReference type="Gene3D" id="3.40.50.80">
    <property type="entry name" value="Nucleotide-binding domain of ferredoxin-NADP reductase (FNR) module"/>
    <property type="match status" value="1"/>
</dbReference>
<dbReference type="InterPro" id="IPR032284">
    <property type="entry name" value="RecQ_Zn-bd"/>
</dbReference>
<keyword evidence="9 18" id="KW-1133">Transmembrane helix</keyword>
<dbReference type="InterPro" id="IPR013130">
    <property type="entry name" value="Fe3_Rdtase_TM_dom"/>
</dbReference>
<dbReference type="Gene3D" id="3.40.50.300">
    <property type="entry name" value="P-loop containing nucleotide triphosphate hydrolases"/>
    <property type="match status" value="2"/>
</dbReference>
<dbReference type="GO" id="GO:0005829">
    <property type="term" value="C:cytosol"/>
    <property type="evidence" value="ECO:0007669"/>
    <property type="project" value="UniProtKB-ARBA"/>
</dbReference>
<dbReference type="PANTHER" id="PTHR19879">
    <property type="entry name" value="TRANSCRIPTION INITIATION FACTOR TFIID"/>
    <property type="match status" value="1"/>
</dbReference>
<dbReference type="PROSITE" id="PS50082">
    <property type="entry name" value="WD_REPEATS_2"/>
    <property type="match status" value="4"/>
</dbReference>
<evidence type="ECO:0000256" key="9">
    <source>
        <dbReference type="ARBA" id="ARBA00022989"/>
    </source>
</evidence>
<dbReference type="CDD" id="cd08044">
    <property type="entry name" value="TAF5_NTD2"/>
    <property type="match status" value="1"/>
</dbReference>
<dbReference type="Pfam" id="PF16124">
    <property type="entry name" value="RecQ_Zn_bind"/>
    <property type="match status" value="1"/>
</dbReference>
<dbReference type="Gene3D" id="2.40.30.10">
    <property type="entry name" value="Translation factors"/>
    <property type="match status" value="1"/>
</dbReference>
<dbReference type="Gene3D" id="2.130.10.10">
    <property type="entry name" value="YVTN repeat-like/Quinoprotein amine dehydrogenase"/>
    <property type="match status" value="2"/>
</dbReference>
<dbReference type="SUPFAM" id="SSF160897">
    <property type="entry name" value="Taf5 N-terminal domain-like"/>
    <property type="match status" value="1"/>
</dbReference>
<dbReference type="GO" id="GO:0006811">
    <property type="term" value="P:monoatomic ion transport"/>
    <property type="evidence" value="ECO:0007669"/>
    <property type="project" value="UniProtKB-KW"/>
</dbReference>
<dbReference type="GO" id="GO:0005524">
    <property type="term" value="F:ATP binding"/>
    <property type="evidence" value="ECO:0007669"/>
    <property type="project" value="UniProtKB-KW"/>
</dbReference>
<keyword evidence="4 18" id="KW-0812">Transmembrane</keyword>
<evidence type="ECO:0000256" key="3">
    <source>
        <dbReference type="ARBA" id="ARBA00022574"/>
    </source>
</evidence>
<dbReference type="CDD" id="cd00200">
    <property type="entry name" value="WD40"/>
    <property type="match status" value="1"/>
</dbReference>
<keyword evidence="11" id="KW-0805">Transcription regulation</keyword>
<evidence type="ECO:0000256" key="11">
    <source>
        <dbReference type="ARBA" id="ARBA00023015"/>
    </source>
</evidence>
<keyword evidence="23" id="KW-1185">Reference proteome</keyword>
<dbReference type="GO" id="GO:0016491">
    <property type="term" value="F:oxidoreductase activity"/>
    <property type="evidence" value="ECO:0007669"/>
    <property type="project" value="UniProtKB-KW"/>
</dbReference>
<gene>
    <name evidence="22" type="ORF">EUX98_g160</name>
</gene>
<dbReference type="InterPro" id="IPR001650">
    <property type="entry name" value="Helicase_C-like"/>
</dbReference>
<dbReference type="SMART" id="SM00320">
    <property type="entry name" value="WD40"/>
    <property type="match status" value="6"/>
</dbReference>
<sequence length="2001" mass="222504">MGESWFRREFLNPRRLIFNVLFYGLHFFFFGYGWHSQATNKRLSALNGLKWSVWISRGAGLALAFDGGLILLPMLRNIIRVIRPKLAWLFPADENIWFHRQVAYSMAFWAMVHTTSHYVNFFNVERTQVRPEIALDIHYTQAGGITGHFMLLIMVLMYTTAHHKIRTQCFEAFWYTHHLAFFFMIGLYSHATGCFVRDSANPDYITSFPFYSTEHCLGYESWRFIIWPGIIYFGERVWREIRGRRATRLSKVLVHPSGAMELRIIKPSFKYVAGQWLFIQVPDVSGFQWHPFTITSAPEDPYVSVHIRQVGDWTQALGERVGAGPSVVQSLTQAAMKGKEKDQNSPYGTRGDFVEVDPSYSARPLPAVRIDGPYGAPAEDVFNVEVAVLIGAGIGVTPFASILKHIWYRQRKGTLGSLKRVEFFWVCRDAPSFGWFQSLLQEVEAAQVDPNFLRINIFLTQKINEDMLWNIAVNDAGAEYDPLTLLRTRTMFGRPDWKAIYSRMGQAIETGQYLAGSNAQLKTKVGTYFCGPGVLAKAIKEACVANTSANVNFTFAKAHEVLKNTFGFPAFRLTQEEVIHRLLVDNDNALVLFPTGGKFRGKSLTYQVPALCLDGLTLVISPLIALMKDQVDALVRRGVKAASMDSTLSGDRMSWVKGEVLSGAMKILYVAPERLNNEGFIALMGKVKISLLAVDESHCISQWGASFRPEYLKIARFAEEMDVERVLCLTATATKTVAADICSNFYINPTEGVFKTSAYRSNLAFRVEIATDMNDKLRKLIPLLKGRTGPVIIYCTQQKHAQDVATALRPHVGMDPMVYHAGLPADEREKVQLKFMESDNGIVCATIAFGMGIDKADIRQVIHLFMPKTLENYSQEVGRAGRDGLPSVCTMFLCNSDIPILEGFSRGDTCNEKDIQLWLQEVAMKRPASDGTVDFNHYNQSKIYDIRMNVLNLSYAQLELDYKYIRAVTPFYSIYDITRQGDWNKVLTDNSSAARTIRTLMTYDIICKIDVVLAAERSNTERSDLARKITDWEFAGLVNTKPSQVRMRYLIQKELPKTAEDIQQLADQMYERMLGREDEAVQKLRQVIDFATGDDCLPHALAEYFGDEEGVPDGMCGQCSFCLKGSGVEFAPTAEATPDPHKIKAILDACPERDDPRLLARMAFGITSPRLTLGKWSTYHPLFGSMDTVDFNALVTAFDKECKKAGYKSVAVTTVASPKKRSYSSYSSSSSSYPKSSGSSSYAEGDSPAPAQDTSSNLASAERVVLEYLRSRGFKSVEQSFLASLESSADDKEKDKAGSSTSNTVTSDELVKNIAVFTSKPSRPSENALTDSATVLSELASMGNPTNIQNLIASISSLGAEEVLRLDPTDKQEGFKELEAWVDGSLDMYRPEFRPILFPIFCHFYLDLIQQGFKEAALRFFSEYSGSLAPIHNPTLHHLSTLLLPAHAEKDELAQQFRNEKYTVRMSRSGVDLLVGWLTEGMGGEAPGSGEGFAGEKGKRGRLAVMRVVNNHLKFEVTASSSSSALAANSWEESTGLLSSLIPQTSGFSNITDAHTFNVSKGELKLGPAPISEDLRAETERQLREHAMLDRDPAAQYDAYARPAPIPGVASPTMSELPPHPPSFRTVDVKREVEKVRDARKRIRLDPSALTNATTPAQVAAARARALPSICAYTLHDVGEGTPCCTFSQDTSMMAAGFSESYIRLWSLNGEKLKGYRHDFQSSSIRDSHYNPAESGSGAPPRYLLSSSADATTRLWSLDTMTNVVAYRGHQNPVWDVQWSPMGIYFATASRDRTARLWSTDRTSALRVYAGHLSDVDCVRFHPNSLYLATGSSDRTARLWDVQRGSCVRVFIGHQEAVSTLAFSSDGRYLASAGEDLAINLWDLGSGKRIKKMTGHTASIYSLAFSAESNLLVSGSADWTVRCWDVKSAGGLPTKAKENGVTTNGTDHAYEGSGSKESESNNETSDLLNTFPTKRTPIINVQFTPRNLCLAAGPYLAPEIR</sequence>
<evidence type="ECO:0000256" key="10">
    <source>
        <dbReference type="ARBA" id="ARBA00023002"/>
    </source>
</evidence>
<name>A0A4S4N7S0_9APHY</name>
<dbReference type="Pfam" id="PF01794">
    <property type="entry name" value="Ferric_reduct"/>
    <property type="match status" value="1"/>
</dbReference>
<evidence type="ECO:0000259" key="21">
    <source>
        <dbReference type="PROSITE" id="PS51384"/>
    </source>
</evidence>
<dbReference type="SUPFAM" id="SSF63380">
    <property type="entry name" value="Riboflavin synthase domain-like"/>
    <property type="match status" value="1"/>
</dbReference>
<dbReference type="CDD" id="cd06186">
    <property type="entry name" value="NOX_Duox_like_FAD_NADP"/>
    <property type="match status" value="1"/>
</dbReference>
<dbReference type="Pfam" id="PF00271">
    <property type="entry name" value="Helicase_C"/>
    <property type="match status" value="1"/>
</dbReference>
<dbReference type="Pfam" id="PF08030">
    <property type="entry name" value="NAD_binding_6"/>
    <property type="match status" value="1"/>
</dbReference>
<keyword evidence="10" id="KW-0560">Oxidoreductase</keyword>
<dbReference type="PROSITE" id="PS00678">
    <property type="entry name" value="WD_REPEATS_1"/>
    <property type="match status" value="2"/>
</dbReference>
<evidence type="ECO:0000256" key="2">
    <source>
        <dbReference type="ARBA" id="ARBA00004141"/>
    </source>
</evidence>
<reference evidence="22 23" key="1">
    <citation type="submission" date="2019-02" db="EMBL/GenBank/DDBJ databases">
        <title>Genome sequencing of the rare red list fungi Antrodiella citrinella (Flaviporus citrinellus).</title>
        <authorList>
            <person name="Buettner E."/>
            <person name="Kellner H."/>
        </authorList>
    </citation>
    <scope>NUCLEOTIDE SEQUENCE [LARGE SCALE GENOMIC DNA]</scope>
    <source>
        <strain evidence="22 23">DSM 108506</strain>
    </source>
</reference>
<dbReference type="InterPro" id="IPR004589">
    <property type="entry name" value="DNA_helicase_ATP-dep_RecQ"/>
</dbReference>
<dbReference type="InterPro" id="IPR000778">
    <property type="entry name" value="Cyt_b245_heavy_chain"/>
</dbReference>
<evidence type="ECO:0000256" key="4">
    <source>
        <dbReference type="ARBA" id="ARBA00022692"/>
    </source>
</evidence>
<evidence type="ECO:0000259" key="20">
    <source>
        <dbReference type="PROSITE" id="PS51194"/>
    </source>
</evidence>
<evidence type="ECO:0000256" key="6">
    <source>
        <dbReference type="ARBA" id="ARBA00022741"/>
    </source>
</evidence>
<keyword evidence="8" id="KW-0249">Electron transport</keyword>
<feature type="domain" description="FAD-binding FR-type" evidence="21">
    <location>
        <begin position="236"/>
        <end position="380"/>
    </location>
</feature>
<evidence type="ECO:0000256" key="1">
    <source>
        <dbReference type="ARBA" id="ARBA00004123"/>
    </source>
</evidence>
<organism evidence="22 23">
    <name type="scientific">Antrodiella citrinella</name>
    <dbReference type="NCBI Taxonomy" id="2447956"/>
    <lineage>
        <taxon>Eukaryota</taxon>
        <taxon>Fungi</taxon>
        <taxon>Dikarya</taxon>
        <taxon>Basidiomycota</taxon>
        <taxon>Agaricomycotina</taxon>
        <taxon>Agaricomycetes</taxon>
        <taxon>Polyporales</taxon>
        <taxon>Steccherinaceae</taxon>
        <taxon>Antrodiella</taxon>
    </lineage>
</organism>
<dbReference type="InterPro" id="IPR013121">
    <property type="entry name" value="Fe_red_NAD-bd_6"/>
</dbReference>
<proteinExistence type="predicted"/>
<dbReference type="NCBIfam" id="TIGR00614">
    <property type="entry name" value="recQ_fam"/>
    <property type="match status" value="1"/>
</dbReference>
<feature type="region of interest" description="Disordered" evidence="17">
    <location>
        <begin position="1934"/>
        <end position="1969"/>
    </location>
</feature>
<dbReference type="GO" id="GO:0004386">
    <property type="term" value="F:helicase activity"/>
    <property type="evidence" value="ECO:0007669"/>
    <property type="project" value="InterPro"/>
</dbReference>
<keyword evidence="12" id="KW-0813">Transport</keyword>
<feature type="transmembrane region" description="Helical" evidence="18">
    <location>
        <begin position="172"/>
        <end position="191"/>
    </location>
</feature>
<evidence type="ECO:0008006" key="24">
    <source>
        <dbReference type="Google" id="ProtNLM"/>
    </source>
</evidence>
<dbReference type="Gene3D" id="1.10.10.10">
    <property type="entry name" value="Winged helix-like DNA-binding domain superfamily/Winged helix DNA-binding domain"/>
    <property type="match status" value="1"/>
</dbReference>
<dbReference type="Pfam" id="PF04494">
    <property type="entry name" value="TFIID_NTD2"/>
    <property type="match status" value="1"/>
</dbReference>
<dbReference type="InterPro" id="IPR015943">
    <property type="entry name" value="WD40/YVTN_repeat-like_dom_sf"/>
</dbReference>
<dbReference type="InterPro" id="IPR037264">
    <property type="entry name" value="TFIID_NTD2_sf"/>
</dbReference>
<evidence type="ECO:0000313" key="23">
    <source>
        <dbReference type="Proteomes" id="UP000308730"/>
    </source>
</evidence>
<feature type="region of interest" description="Disordered" evidence="17">
    <location>
        <begin position="1221"/>
        <end position="1256"/>
    </location>
</feature>
<evidence type="ECO:0000256" key="13">
    <source>
        <dbReference type="ARBA" id="ARBA00023136"/>
    </source>
</evidence>
<feature type="transmembrane region" description="Helical" evidence="18">
    <location>
        <begin position="16"/>
        <end position="34"/>
    </location>
</feature>
<keyword evidence="5" id="KW-0677">Repeat</keyword>
<evidence type="ECO:0000256" key="18">
    <source>
        <dbReference type="SAM" id="Phobius"/>
    </source>
</evidence>
<dbReference type="PRINTS" id="PR00320">
    <property type="entry name" value="GPROTEINBRPT"/>
</dbReference>
<dbReference type="PROSITE" id="PS51192">
    <property type="entry name" value="HELICASE_ATP_BIND_1"/>
    <property type="match status" value="1"/>
</dbReference>
<feature type="transmembrane region" description="Helical" evidence="18">
    <location>
        <begin position="54"/>
        <end position="75"/>
    </location>
</feature>
<feature type="domain" description="Helicase ATP-binding" evidence="19">
    <location>
        <begin position="601"/>
        <end position="751"/>
    </location>
</feature>
<dbReference type="Pfam" id="PF00400">
    <property type="entry name" value="WD40"/>
    <property type="match status" value="4"/>
</dbReference>
<protein>
    <recommendedName>
        <fullName evidence="24">DNA helicase</fullName>
    </recommendedName>
</protein>
<feature type="compositionally biased region" description="Basic and acidic residues" evidence="17">
    <location>
        <begin position="1948"/>
        <end position="1959"/>
    </location>
</feature>
<keyword evidence="7" id="KW-0067">ATP-binding</keyword>
<dbReference type="SUPFAM" id="SSF52540">
    <property type="entry name" value="P-loop containing nucleoside triphosphate hydrolases"/>
    <property type="match status" value="1"/>
</dbReference>
<comment type="caution">
    <text evidence="22">The sequence shown here is derived from an EMBL/GenBank/DDBJ whole genome shotgun (WGS) entry which is preliminary data.</text>
</comment>
<dbReference type="InterPro" id="IPR039261">
    <property type="entry name" value="FNR_nucleotide-bd"/>
</dbReference>
<dbReference type="InterPro" id="IPR019775">
    <property type="entry name" value="WD40_repeat_CS"/>
</dbReference>
<dbReference type="SMART" id="SM00490">
    <property type="entry name" value="HELICc"/>
    <property type="match status" value="1"/>
</dbReference>
<comment type="subcellular location">
    <subcellularLocation>
        <location evidence="2">Membrane</location>
        <topology evidence="2">Multi-pass membrane protein</topology>
    </subcellularLocation>
    <subcellularLocation>
        <location evidence="1">Nucleus</location>
    </subcellularLocation>
</comment>
<dbReference type="SUPFAM" id="SSF52343">
    <property type="entry name" value="Ferredoxin reductase-like, C-terminal NADP-linked domain"/>
    <property type="match status" value="1"/>
</dbReference>
<dbReference type="Pfam" id="PF08022">
    <property type="entry name" value="FAD_binding_8"/>
    <property type="match status" value="1"/>
</dbReference>
<dbReference type="PANTHER" id="PTHR19879:SF1">
    <property type="entry name" value="CANNONBALL-RELATED"/>
    <property type="match status" value="1"/>
</dbReference>
<accession>A0A4S4N7S0</accession>
<feature type="repeat" description="WD" evidence="16">
    <location>
        <begin position="1767"/>
        <end position="1808"/>
    </location>
</feature>
<dbReference type="Gene3D" id="1.25.40.500">
    <property type="entry name" value="TFIID subunit TAF5, NTD2 domain"/>
    <property type="match status" value="1"/>
</dbReference>
<dbReference type="InterPro" id="IPR017927">
    <property type="entry name" value="FAD-bd_FR_type"/>
</dbReference>
<dbReference type="SUPFAM" id="SSF50978">
    <property type="entry name" value="WD40 repeat-like"/>
    <property type="match status" value="1"/>
</dbReference>
<feature type="repeat" description="WD" evidence="16">
    <location>
        <begin position="1851"/>
        <end position="1892"/>
    </location>
</feature>
<dbReference type="GO" id="GO:0003676">
    <property type="term" value="F:nucleic acid binding"/>
    <property type="evidence" value="ECO:0007669"/>
    <property type="project" value="InterPro"/>
</dbReference>
<keyword evidence="6" id="KW-0547">Nucleotide-binding</keyword>
<dbReference type="PROSITE" id="PS51384">
    <property type="entry name" value="FAD_FR"/>
    <property type="match status" value="1"/>
</dbReference>
<dbReference type="GO" id="GO:0005669">
    <property type="term" value="C:transcription factor TFIID complex"/>
    <property type="evidence" value="ECO:0007669"/>
    <property type="project" value="TreeGrafter"/>
</dbReference>
<evidence type="ECO:0000256" key="16">
    <source>
        <dbReference type="PROSITE-ProRule" id="PRU00221"/>
    </source>
</evidence>
<keyword evidence="14" id="KW-0804">Transcription</keyword>
<feature type="compositionally biased region" description="Low complexity" evidence="17">
    <location>
        <begin position="1223"/>
        <end position="1242"/>
    </location>
</feature>
<evidence type="ECO:0000256" key="17">
    <source>
        <dbReference type="SAM" id="MobiDB-lite"/>
    </source>
</evidence>
<dbReference type="GO" id="GO:0006310">
    <property type="term" value="P:DNA recombination"/>
    <property type="evidence" value="ECO:0007669"/>
    <property type="project" value="InterPro"/>
</dbReference>
<evidence type="ECO:0000256" key="12">
    <source>
        <dbReference type="ARBA" id="ARBA00023065"/>
    </source>
</evidence>
<dbReference type="InterPro" id="IPR020472">
    <property type="entry name" value="WD40_PAC1"/>
</dbReference>
<dbReference type="PROSITE" id="PS51194">
    <property type="entry name" value="HELICASE_CTER"/>
    <property type="match status" value="1"/>
</dbReference>
<keyword evidence="3 16" id="KW-0853">WD repeat</keyword>
<dbReference type="EMBL" id="SGPM01000001">
    <property type="protein sequence ID" value="THH34058.1"/>
    <property type="molecule type" value="Genomic_DNA"/>
</dbReference>
<evidence type="ECO:0000256" key="15">
    <source>
        <dbReference type="ARBA" id="ARBA00023242"/>
    </source>
</evidence>
<evidence type="ECO:0000256" key="8">
    <source>
        <dbReference type="ARBA" id="ARBA00022982"/>
    </source>
</evidence>
<dbReference type="InterPro" id="IPR011545">
    <property type="entry name" value="DEAD/DEAH_box_helicase_dom"/>
</dbReference>
<feature type="repeat" description="WD" evidence="16">
    <location>
        <begin position="1893"/>
        <end position="1934"/>
    </location>
</feature>
<dbReference type="GO" id="GO:0016251">
    <property type="term" value="F:RNA polymerase II general transcription initiation factor activity"/>
    <property type="evidence" value="ECO:0007669"/>
    <property type="project" value="TreeGrafter"/>
</dbReference>
<dbReference type="Proteomes" id="UP000308730">
    <property type="component" value="Unassembled WGS sequence"/>
</dbReference>
<dbReference type="InterPro" id="IPR007582">
    <property type="entry name" value="TFIID_NTD2"/>
</dbReference>
<feature type="repeat" description="WD" evidence="16">
    <location>
        <begin position="1809"/>
        <end position="1850"/>
    </location>
</feature>
<evidence type="ECO:0000256" key="14">
    <source>
        <dbReference type="ARBA" id="ARBA00023163"/>
    </source>
</evidence>
<dbReference type="InterPro" id="IPR013112">
    <property type="entry name" value="FAD-bd_8"/>
</dbReference>
<feature type="transmembrane region" description="Helical" evidence="18">
    <location>
        <begin position="139"/>
        <end position="160"/>
    </location>
</feature>
<feature type="domain" description="Helicase C-terminal" evidence="20">
    <location>
        <begin position="776"/>
        <end position="923"/>
    </location>
</feature>
<dbReference type="InterPro" id="IPR001680">
    <property type="entry name" value="WD40_rpt"/>
</dbReference>
<dbReference type="PROSITE" id="PS50294">
    <property type="entry name" value="WD_REPEATS_REGION"/>
    <property type="match status" value="4"/>
</dbReference>
<dbReference type="Pfam" id="PF00270">
    <property type="entry name" value="DEAD"/>
    <property type="match status" value="1"/>
</dbReference>
<keyword evidence="15" id="KW-0539">Nucleus</keyword>
<evidence type="ECO:0000259" key="19">
    <source>
        <dbReference type="PROSITE" id="PS51192"/>
    </source>
</evidence>
<keyword evidence="13 18" id="KW-0472">Membrane</keyword>
<dbReference type="GO" id="GO:0006367">
    <property type="term" value="P:transcription initiation at RNA polymerase II promoter"/>
    <property type="evidence" value="ECO:0007669"/>
    <property type="project" value="TreeGrafter"/>
</dbReference>
<dbReference type="PRINTS" id="PR00466">
    <property type="entry name" value="GP91PHOX"/>
</dbReference>
<evidence type="ECO:0000256" key="7">
    <source>
        <dbReference type="ARBA" id="ARBA00022840"/>
    </source>
</evidence>
<dbReference type="InterPro" id="IPR036388">
    <property type="entry name" value="WH-like_DNA-bd_sf"/>
</dbReference>
<dbReference type="InterPro" id="IPR014001">
    <property type="entry name" value="Helicase_ATP-bd"/>
</dbReference>
<dbReference type="GO" id="GO:0016020">
    <property type="term" value="C:membrane"/>
    <property type="evidence" value="ECO:0007669"/>
    <property type="project" value="UniProtKB-SubCell"/>
</dbReference>
<dbReference type="SFLD" id="SFLDG01169">
    <property type="entry name" value="NADPH_oxidase_subgroup_(NOX)"/>
    <property type="match status" value="1"/>
</dbReference>
<dbReference type="InterPro" id="IPR036322">
    <property type="entry name" value="WD40_repeat_dom_sf"/>
</dbReference>
<dbReference type="InterPro" id="IPR017938">
    <property type="entry name" value="Riboflavin_synthase-like_b-brl"/>
</dbReference>
<evidence type="ECO:0000313" key="22">
    <source>
        <dbReference type="EMBL" id="THH34058.1"/>
    </source>
</evidence>
<keyword evidence="12" id="KW-0406">Ion transport</keyword>